<dbReference type="InterPro" id="IPR012318">
    <property type="entry name" value="HTH_CRP"/>
</dbReference>
<reference evidence="5 6" key="1">
    <citation type="journal article" date="2021" name="Genome Biol. Evol.">
        <title>Complete Genome Sequencing of a Novel Gloeobacter Species from a Waterfall Cave in Mexico.</title>
        <authorList>
            <person name="Saw J.H."/>
            <person name="Cardona T."/>
            <person name="Montejano G."/>
        </authorList>
    </citation>
    <scope>NUCLEOTIDE SEQUENCE [LARGE SCALE GENOMIC DNA]</scope>
    <source>
        <strain evidence="5">MG652769</strain>
    </source>
</reference>
<dbReference type="InterPro" id="IPR018490">
    <property type="entry name" value="cNMP-bd_dom_sf"/>
</dbReference>
<protein>
    <submittedName>
        <fullName evidence="5">Crp/Fnr family transcriptional regulator</fullName>
    </submittedName>
</protein>
<dbReference type="Pfam" id="PF13545">
    <property type="entry name" value="HTH_Crp_2"/>
    <property type="match status" value="1"/>
</dbReference>
<evidence type="ECO:0000256" key="1">
    <source>
        <dbReference type="ARBA" id="ARBA00023015"/>
    </source>
</evidence>
<dbReference type="EMBL" id="CP063845">
    <property type="protein sequence ID" value="UFP96181.1"/>
    <property type="molecule type" value="Genomic_DNA"/>
</dbReference>
<keyword evidence="6" id="KW-1185">Reference proteome</keyword>
<keyword evidence="2" id="KW-0238">DNA-binding</keyword>
<sequence length="223" mass="24878">MFQTELSLPTAAPCDPPRWMDAPADRAACRRCPGGSLQHHGVGRTFVLSGEAFWVVQSGALWIMKLDYCGRQTPLALLGPQMVFSRRLLSPSGYYFAQAESDVQLWVLEWADIERSRVLSAQINGKLVDLLLHMEAWLAVRCQGSAVEQLRDFLLLVGEQFGRPRPQGVRLELRLTHAQIAMAIGKERVTVSAAIGRLRADGWIREEADGHLLLGWDLAAARY</sequence>
<dbReference type="InterPro" id="IPR036390">
    <property type="entry name" value="WH_DNA-bd_sf"/>
</dbReference>
<evidence type="ECO:0000313" key="6">
    <source>
        <dbReference type="Proteomes" id="UP001054846"/>
    </source>
</evidence>
<evidence type="ECO:0000259" key="4">
    <source>
        <dbReference type="PROSITE" id="PS51063"/>
    </source>
</evidence>
<dbReference type="Proteomes" id="UP001054846">
    <property type="component" value="Chromosome"/>
</dbReference>
<evidence type="ECO:0000256" key="3">
    <source>
        <dbReference type="ARBA" id="ARBA00023163"/>
    </source>
</evidence>
<feature type="domain" description="HTH crp-type" evidence="4">
    <location>
        <begin position="144"/>
        <end position="217"/>
    </location>
</feature>
<evidence type="ECO:0000313" key="5">
    <source>
        <dbReference type="EMBL" id="UFP96181.1"/>
    </source>
</evidence>
<dbReference type="SUPFAM" id="SSF46785">
    <property type="entry name" value="Winged helix' DNA-binding domain"/>
    <property type="match status" value="1"/>
</dbReference>
<accession>A0ABY3PR70</accession>
<gene>
    <name evidence="5" type="ORF">ISF26_08235</name>
</gene>
<dbReference type="RefSeq" id="WP_230843428.1">
    <property type="nucleotide sequence ID" value="NZ_CP063845.1"/>
</dbReference>
<dbReference type="SMART" id="SM00419">
    <property type="entry name" value="HTH_CRP"/>
    <property type="match status" value="1"/>
</dbReference>
<keyword evidence="1" id="KW-0805">Transcription regulation</keyword>
<proteinExistence type="predicted"/>
<keyword evidence="3" id="KW-0804">Transcription</keyword>
<dbReference type="SUPFAM" id="SSF51206">
    <property type="entry name" value="cAMP-binding domain-like"/>
    <property type="match status" value="1"/>
</dbReference>
<dbReference type="InterPro" id="IPR014710">
    <property type="entry name" value="RmlC-like_jellyroll"/>
</dbReference>
<evidence type="ECO:0000256" key="2">
    <source>
        <dbReference type="ARBA" id="ARBA00023125"/>
    </source>
</evidence>
<organism evidence="5 6">
    <name type="scientific">Gloeobacter morelensis MG652769</name>
    <dbReference type="NCBI Taxonomy" id="2781736"/>
    <lineage>
        <taxon>Bacteria</taxon>
        <taxon>Bacillati</taxon>
        <taxon>Cyanobacteriota</taxon>
        <taxon>Cyanophyceae</taxon>
        <taxon>Gloeobacterales</taxon>
        <taxon>Gloeobacteraceae</taxon>
        <taxon>Gloeobacter</taxon>
        <taxon>Gloeobacter morelensis</taxon>
    </lineage>
</organism>
<name>A0ABY3PR70_9CYAN</name>
<dbReference type="PROSITE" id="PS51063">
    <property type="entry name" value="HTH_CRP_2"/>
    <property type="match status" value="1"/>
</dbReference>
<dbReference type="Gene3D" id="2.60.120.10">
    <property type="entry name" value="Jelly Rolls"/>
    <property type="match status" value="1"/>
</dbReference>